<reference evidence="2 3" key="1">
    <citation type="submission" date="2020-02" db="EMBL/GenBank/DDBJ databases">
        <authorList>
            <person name="Li X.-J."/>
            <person name="Feng X.-M."/>
        </authorList>
    </citation>
    <scope>NUCLEOTIDE SEQUENCE [LARGE SCALE GENOMIC DNA]</scope>
    <source>
        <strain evidence="2 3">CGMCC 4.7225</strain>
    </source>
</reference>
<evidence type="ECO:0000256" key="1">
    <source>
        <dbReference type="SAM" id="Phobius"/>
    </source>
</evidence>
<protein>
    <recommendedName>
        <fullName evidence="4">DUF998 domain-containing protein</fullName>
    </recommendedName>
</protein>
<sequence length="235" mass="24438">MSTHTTPPSQRRLGAGALALAGVLFFLYNAVRPWRDETTVAGAEEALSSAWWIVSHLCAMLGFVLVTLGFLAVRSAVQGTPGQNAGRKAVVAGIIGTGLTLPYYGAETFGLHAVAAAHRDGASFDLLDVTDAVRFDPTAATMFVTGLVVLAVAAVHAALAVRRSGVLARHSGSLVALGFVLFIPQFFGPAPVRIAHGVLLTVGSAWLAWALWRAEPNTAVPRQTSEAAGPPAFTG</sequence>
<name>A0A6N9YNK5_9ACTN</name>
<keyword evidence="1" id="KW-1133">Transmembrane helix</keyword>
<dbReference type="Proteomes" id="UP000469185">
    <property type="component" value="Unassembled WGS sequence"/>
</dbReference>
<accession>A0A6N9YNK5</accession>
<feature type="transmembrane region" description="Helical" evidence="1">
    <location>
        <begin position="12"/>
        <end position="31"/>
    </location>
</feature>
<keyword evidence="3" id="KW-1185">Reference proteome</keyword>
<dbReference type="EMBL" id="JAAGOB010000007">
    <property type="protein sequence ID" value="NED96583.1"/>
    <property type="molecule type" value="Genomic_DNA"/>
</dbReference>
<evidence type="ECO:0000313" key="3">
    <source>
        <dbReference type="Proteomes" id="UP000469185"/>
    </source>
</evidence>
<comment type="caution">
    <text evidence="2">The sequence shown here is derived from an EMBL/GenBank/DDBJ whole genome shotgun (WGS) entry which is preliminary data.</text>
</comment>
<feature type="transmembrane region" description="Helical" evidence="1">
    <location>
        <begin position="194"/>
        <end position="212"/>
    </location>
</feature>
<proteinExistence type="predicted"/>
<feature type="transmembrane region" description="Helical" evidence="1">
    <location>
        <begin position="139"/>
        <end position="159"/>
    </location>
</feature>
<feature type="transmembrane region" description="Helical" evidence="1">
    <location>
        <begin position="171"/>
        <end position="188"/>
    </location>
</feature>
<evidence type="ECO:0000313" key="2">
    <source>
        <dbReference type="EMBL" id="NED96583.1"/>
    </source>
</evidence>
<organism evidence="2 3">
    <name type="scientific">Phytoactinopolyspora alkaliphila</name>
    <dbReference type="NCBI Taxonomy" id="1783498"/>
    <lineage>
        <taxon>Bacteria</taxon>
        <taxon>Bacillati</taxon>
        <taxon>Actinomycetota</taxon>
        <taxon>Actinomycetes</taxon>
        <taxon>Jiangellales</taxon>
        <taxon>Jiangellaceae</taxon>
        <taxon>Phytoactinopolyspora</taxon>
    </lineage>
</organism>
<dbReference type="RefSeq" id="WP_163819362.1">
    <property type="nucleotide sequence ID" value="NZ_JAAGOB010000007.1"/>
</dbReference>
<keyword evidence="1" id="KW-0472">Membrane</keyword>
<gene>
    <name evidence="2" type="ORF">G1H11_14830</name>
</gene>
<feature type="transmembrane region" description="Helical" evidence="1">
    <location>
        <begin position="51"/>
        <end position="73"/>
    </location>
</feature>
<evidence type="ECO:0008006" key="4">
    <source>
        <dbReference type="Google" id="ProtNLM"/>
    </source>
</evidence>
<keyword evidence="1" id="KW-0812">Transmembrane</keyword>
<dbReference type="AlphaFoldDB" id="A0A6N9YNK5"/>